<organism evidence="1 2">
    <name type="scientific">Rummeliibacillus stabekisii</name>
    <dbReference type="NCBI Taxonomy" id="241244"/>
    <lineage>
        <taxon>Bacteria</taxon>
        <taxon>Bacillati</taxon>
        <taxon>Bacillota</taxon>
        <taxon>Bacilli</taxon>
        <taxon>Bacillales</taxon>
        <taxon>Caryophanaceae</taxon>
        <taxon>Rummeliibacillus</taxon>
    </lineage>
</organism>
<dbReference type="KEGG" id="rst:ATY39_10625"/>
<evidence type="ECO:0000313" key="1">
    <source>
        <dbReference type="EMBL" id="AMW99855.1"/>
    </source>
</evidence>
<accession>A0A143HEG2</accession>
<dbReference type="Proteomes" id="UP000076021">
    <property type="component" value="Chromosome"/>
</dbReference>
<dbReference type="STRING" id="241244.ATY39_10625"/>
<name>A0A143HEG2_9BACL</name>
<reference evidence="2" key="2">
    <citation type="submission" date="2016-03" db="EMBL/GenBank/DDBJ databases">
        <authorList>
            <person name="Ploux O."/>
        </authorList>
    </citation>
    <scope>NUCLEOTIDE SEQUENCE [LARGE SCALE GENOMIC DNA]</scope>
    <source>
        <strain evidence="2">PP9</strain>
    </source>
</reference>
<dbReference type="InterPro" id="IPR025544">
    <property type="entry name" value="YhzD"/>
</dbReference>
<evidence type="ECO:0000313" key="2">
    <source>
        <dbReference type="Proteomes" id="UP000076021"/>
    </source>
</evidence>
<dbReference type="EMBL" id="CP014806">
    <property type="protein sequence ID" value="AMW99855.1"/>
    <property type="molecule type" value="Genomic_DNA"/>
</dbReference>
<sequence length="61" mass="7030">MQTYRFTAFEKSGEILKDEAWDFPDQATAKSQGAEKIEELGYSEKTHRLVDPQGKLILFHV</sequence>
<dbReference type="AlphaFoldDB" id="A0A143HEG2"/>
<dbReference type="Pfam" id="PF14120">
    <property type="entry name" value="YhzD"/>
    <property type="match status" value="1"/>
</dbReference>
<proteinExistence type="predicted"/>
<reference evidence="1 2" key="1">
    <citation type="journal article" date="2016" name="Genome Announc.">
        <title>Whole-Genome Sequence of Rummeliibacillus stabekisii Strain PP9 Isolated from Antarctic Soil.</title>
        <authorList>
            <person name="da Mota F.F."/>
            <person name="Vollu R.E."/>
            <person name="Jurelevicius D."/>
            <person name="Seldin L."/>
        </authorList>
    </citation>
    <scope>NUCLEOTIDE SEQUENCE [LARGE SCALE GENOMIC DNA]</scope>
    <source>
        <strain evidence="1 2">PP9</strain>
    </source>
</reference>
<dbReference type="OrthoDB" id="2355652at2"/>
<keyword evidence="2" id="KW-1185">Reference proteome</keyword>
<gene>
    <name evidence="1" type="ORF">ATY39_10625</name>
</gene>
<dbReference type="RefSeq" id="WP_066789599.1">
    <property type="nucleotide sequence ID" value="NZ_BJVD01000004.1"/>
</dbReference>
<protein>
    <submittedName>
        <fullName evidence="1">Uncharacterized protein</fullName>
    </submittedName>
</protein>